<evidence type="ECO:0000313" key="8">
    <source>
        <dbReference type="Proteomes" id="UP001586593"/>
    </source>
</evidence>
<dbReference type="SUPFAM" id="SSF54495">
    <property type="entry name" value="UBC-like"/>
    <property type="match status" value="1"/>
</dbReference>
<feature type="domain" description="UBC core" evidence="6">
    <location>
        <begin position="625"/>
        <end position="795"/>
    </location>
</feature>
<dbReference type="Gene3D" id="3.10.110.10">
    <property type="entry name" value="Ubiquitin Conjugating Enzyme"/>
    <property type="match status" value="1"/>
</dbReference>
<sequence length="820" mass="91702">MRPSKYQKFSADVSYTAQLASQGKIPCVTSTLRGPSDWEVIFEYKHPVYLQEPIHESTTIRSQSHRRECGDEQAQDHKNVIGEENHYENEDDNSDFNNMDFENDNDDDSSDDNEVLDAEIFGLQDIYPNPKPFVNTTSQTVRTGGEYPTRLREDLGKVKEIGFEVSVLHGLDMQSPAGCRGGTIAISIPLGHLGLSEPIRRDLGVHGHEYVVLLLRYEHDYHPLESLVKGQLISEDVHIRAGICGQPEPAIEGTHFAFRQRILLGQFDMLSNASPTEDIPGNKGTNKFRLTLITNALHDFMGQHFNSILDLKLATECSWDEVLERFRSATEPTIDTEDRQGALETLTAGRFSITEAKEIAGQSQIRDGSSRLEKHLVKGTSSPVDEQLSFPLLAAEFASYYLRNCTSFCLVCHATDDIQGSFEVQVIPAVSSGNKKGSSSSVSPDVELWNASEAVVYPYDIEFDSLTEAHKSEALRHVLDTLPPIKDIQSYLMSEPQASLSSCPLVSPTASKLLQWIVAVNRYSIQEIGPDRREYVRGRELGAWKQFRLVRHTVEHEAQFKEAVERETAREWPTDHRTIFAWHGSPTRNWHSILRTGLNFRIESRGRAYGDGVYFSRDFDVSKGYSLRILARELKAVERVQSTTPLHELGWYVHCDETTNLFHWIVELHSFDTSLPLAQDLRSAGMTSVVLEVRFGRSFPTTPPFIRVIRPRFLPFLAGGGGHVTAGGALCMELLTNSGWSPANSLESVLVQVRLAICGTQPAARLARSFAGGILGATPDYGVQEAVEAYRRAARVHGWAIPPDLDDTVGMEEDGQRDRS</sequence>
<accession>A0ABR3WT22</accession>
<dbReference type="InterPro" id="IPR051838">
    <property type="entry name" value="ARTD_PARP"/>
</dbReference>
<keyword evidence="4" id="KW-0520">NAD</keyword>
<evidence type="ECO:0000256" key="5">
    <source>
        <dbReference type="SAM" id="MobiDB-lite"/>
    </source>
</evidence>
<evidence type="ECO:0000313" key="7">
    <source>
        <dbReference type="EMBL" id="KAL1866822.1"/>
    </source>
</evidence>
<organism evidence="7 8">
    <name type="scientific">Phialemonium thermophilum</name>
    <dbReference type="NCBI Taxonomy" id="223376"/>
    <lineage>
        <taxon>Eukaryota</taxon>
        <taxon>Fungi</taxon>
        <taxon>Dikarya</taxon>
        <taxon>Ascomycota</taxon>
        <taxon>Pezizomycotina</taxon>
        <taxon>Sordariomycetes</taxon>
        <taxon>Sordariomycetidae</taxon>
        <taxon>Cephalothecales</taxon>
        <taxon>Cephalothecaceae</taxon>
        <taxon>Phialemonium</taxon>
    </lineage>
</organism>
<dbReference type="Pfam" id="PF00644">
    <property type="entry name" value="PARP"/>
    <property type="match status" value="1"/>
</dbReference>
<dbReference type="Proteomes" id="UP001586593">
    <property type="component" value="Unassembled WGS sequence"/>
</dbReference>
<dbReference type="InterPro" id="IPR016135">
    <property type="entry name" value="UBQ-conjugating_enzyme/RWD"/>
</dbReference>
<protein>
    <recommendedName>
        <fullName evidence="6">UBC core domain-containing protein</fullName>
    </recommendedName>
</protein>
<dbReference type="PANTHER" id="PTHR21328">
    <property type="entry name" value="POLY ADP-RIBOSE POLYMERASE FAMILY, MEMBER PARP"/>
    <property type="match status" value="1"/>
</dbReference>
<comment type="caution">
    <text evidence="7">The sequence shown here is derived from an EMBL/GenBank/DDBJ whole genome shotgun (WGS) entry which is preliminary data.</text>
</comment>
<evidence type="ECO:0000256" key="4">
    <source>
        <dbReference type="ARBA" id="ARBA00023027"/>
    </source>
</evidence>
<dbReference type="InterPro" id="IPR012317">
    <property type="entry name" value="Poly(ADP-ribose)pol_cat_dom"/>
</dbReference>
<dbReference type="SUPFAM" id="SSF56399">
    <property type="entry name" value="ADP-ribosylation"/>
    <property type="match status" value="1"/>
</dbReference>
<feature type="compositionally biased region" description="Acidic residues" evidence="5">
    <location>
        <begin position="101"/>
        <end position="113"/>
    </location>
</feature>
<keyword evidence="3" id="KW-0548">Nucleotidyltransferase</keyword>
<keyword evidence="1" id="KW-0328">Glycosyltransferase</keyword>
<evidence type="ECO:0000259" key="6">
    <source>
        <dbReference type="PROSITE" id="PS50127"/>
    </source>
</evidence>
<dbReference type="InterPro" id="IPR000608">
    <property type="entry name" value="UBC"/>
</dbReference>
<name>A0ABR3WT22_9PEZI</name>
<dbReference type="CDD" id="cd23802">
    <property type="entry name" value="UBCc_UBE2Q"/>
    <property type="match status" value="1"/>
</dbReference>
<reference evidence="7 8" key="1">
    <citation type="journal article" date="2024" name="Commun. Biol.">
        <title>Comparative genomic analysis of thermophilic fungi reveals convergent evolutionary adaptations and gene losses.</title>
        <authorList>
            <person name="Steindorff A.S."/>
            <person name="Aguilar-Pontes M.V."/>
            <person name="Robinson A.J."/>
            <person name="Andreopoulos B."/>
            <person name="LaButti K."/>
            <person name="Kuo A."/>
            <person name="Mondo S."/>
            <person name="Riley R."/>
            <person name="Otillar R."/>
            <person name="Haridas S."/>
            <person name="Lipzen A."/>
            <person name="Grimwood J."/>
            <person name="Schmutz J."/>
            <person name="Clum A."/>
            <person name="Reid I.D."/>
            <person name="Moisan M.C."/>
            <person name="Butler G."/>
            <person name="Nguyen T.T.M."/>
            <person name="Dewar K."/>
            <person name="Conant G."/>
            <person name="Drula E."/>
            <person name="Henrissat B."/>
            <person name="Hansel C."/>
            <person name="Singer S."/>
            <person name="Hutchinson M.I."/>
            <person name="de Vries R.P."/>
            <person name="Natvig D.O."/>
            <person name="Powell A.J."/>
            <person name="Tsang A."/>
            <person name="Grigoriev I.V."/>
        </authorList>
    </citation>
    <scope>NUCLEOTIDE SEQUENCE [LARGE SCALE GENOMIC DNA]</scope>
    <source>
        <strain evidence="7 8">ATCC 24622</strain>
    </source>
</reference>
<proteinExistence type="predicted"/>
<dbReference type="EMBL" id="JAZHXJ010000255">
    <property type="protein sequence ID" value="KAL1866822.1"/>
    <property type="molecule type" value="Genomic_DNA"/>
</dbReference>
<feature type="region of interest" description="Disordered" evidence="5">
    <location>
        <begin position="87"/>
        <end position="113"/>
    </location>
</feature>
<evidence type="ECO:0000256" key="3">
    <source>
        <dbReference type="ARBA" id="ARBA00022695"/>
    </source>
</evidence>
<gene>
    <name evidence="7" type="ORF">VTK73DRAFT_4497</name>
</gene>
<dbReference type="PROSITE" id="PS50127">
    <property type="entry name" value="UBC_2"/>
    <property type="match status" value="1"/>
</dbReference>
<evidence type="ECO:0000256" key="1">
    <source>
        <dbReference type="ARBA" id="ARBA00022676"/>
    </source>
</evidence>
<keyword evidence="2" id="KW-0808">Transferase</keyword>
<keyword evidence="8" id="KW-1185">Reference proteome</keyword>
<evidence type="ECO:0000256" key="2">
    <source>
        <dbReference type="ARBA" id="ARBA00022679"/>
    </source>
</evidence>